<dbReference type="Proteomes" id="UP001500427">
    <property type="component" value="Unassembled WGS sequence"/>
</dbReference>
<evidence type="ECO:0000256" key="3">
    <source>
        <dbReference type="ARBA" id="ARBA00012895"/>
    </source>
</evidence>
<dbReference type="SUPFAM" id="SSF55874">
    <property type="entry name" value="ATPase domain of HSP90 chaperone/DNA topoisomerase II/histidine kinase"/>
    <property type="match status" value="1"/>
</dbReference>
<dbReference type="EMBL" id="BAABIW010000002">
    <property type="protein sequence ID" value="GAA5016843.1"/>
    <property type="molecule type" value="Genomic_DNA"/>
</dbReference>
<name>A0ABP9J1X2_9MICO</name>
<evidence type="ECO:0000256" key="2">
    <source>
        <dbReference type="ARBA" id="ARBA00010708"/>
    </source>
</evidence>
<sequence>MGATHDWSGDVDEQHLAQIRSEADAFAAGGPLHLVLEVLAYPVDEAVEGSSTHVRVVLHADGSVSVADDGRGTETRVDADGVARVKPVMATRDLRFFGRGDAPLLPDGRPRSGISVVAALSTWLVHTNRRAEGGWSRRFEHGIPAGPLDLLPAAPASGTVVHFLPDPSLVPGRVSADDVRAAARTYAGVVPVEVVAEGVG</sequence>
<gene>
    <name evidence="9" type="ORF">GCM10023258_02740</name>
</gene>
<dbReference type="InterPro" id="IPR036890">
    <property type="entry name" value="HATPase_C_sf"/>
</dbReference>
<keyword evidence="6" id="KW-0799">Topoisomerase</keyword>
<evidence type="ECO:0000256" key="8">
    <source>
        <dbReference type="ARBA" id="ARBA00023235"/>
    </source>
</evidence>
<protein>
    <recommendedName>
        <fullName evidence="3">DNA topoisomerase (ATP-hydrolyzing)</fullName>
        <ecNumber evidence="3">5.6.2.2</ecNumber>
    </recommendedName>
</protein>
<evidence type="ECO:0000256" key="7">
    <source>
        <dbReference type="ARBA" id="ARBA00023125"/>
    </source>
</evidence>
<keyword evidence="10" id="KW-1185">Reference proteome</keyword>
<keyword evidence="4" id="KW-0547">Nucleotide-binding</keyword>
<evidence type="ECO:0000313" key="10">
    <source>
        <dbReference type="Proteomes" id="UP001500427"/>
    </source>
</evidence>
<evidence type="ECO:0000256" key="4">
    <source>
        <dbReference type="ARBA" id="ARBA00022741"/>
    </source>
</evidence>
<comment type="caution">
    <text evidence="9">The sequence shown here is derived from an EMBL/GenBank/DDBJ whole genome shotgun (WGS) entry which is preliminary data.</text>
</comment>
<evidence type="ECO:0000256" key="1">
    <source>
        <dbReference type="ARBA" id="ARBA00000185"/>
    </source>
</evidence>
<keyword evidence="5" id="KW-0067">ATP-binding</keyword>
<reference evidence="10" key="1">
    <citation type="journal article" date="2019" name="Int. J. Syst. Evol. Microbiol.">
        <title>The Global Catalogue of Microorganisms (GCM) 10K type strain sequencing project: providing services to taxonomists for standard genome sequencing and annotation.</title>
        <authorList>
            <consortium name="The Broad Institute Genomics Platform"/>
            <consortium name="The Broad Institute Genome Sequencing Center for Infectious Disease"/>
            <person name="Wu L."/>
            <person name="Ma J."/>
        </authorList>
    </citation>
    <scope>NUCLEOTIDE SEQUENCE [LARGE SCALE GENOMIC DNA]</scope>
    <source>
        <strain evidence="10">JCM 17687</strain>
    </source>
</reference>
<proteinExistence type="inferred from homology"/>
<comment type="catalytic activity">
    <reaction evidence="1">
        <text>ATP-dependent breakage, passage and rejoining of double-stranded DNA.</text>
        <dbReference type="EC" id="5.6.2.2"/>
    </reaction>
</comment>
<evidence type="ECO:0000256" key="6">
    <source>
        <dbReference type="ARBA" id="ARBA00023029"/>
    </source>
</evidence>
<dbReference type="EC" id="5.6.2.2" evidence="3"/>
<evidence type="ECO:0000313" key="9">
    <source>
        <dbReference type="EMBL" id="GAA5016843.1"/>
    </source>
</evidence>
<comment type="similarity">
    <text evidence="2">Belongs to the type II topoisomerase GyrB family.</text>
</comment>
<accession>A0ABP9J1X2</accession>
<evidence type="ECO:0000256" key="5">
    <source>
        <dbReference type="ARBA" id="ARBA00022840"/>
    </source>
</evidence>
<dbReference type="Gene3D" id="3.30.565.10">
    <property type="entry name" value="Histidine kinase-like ATPase, C-terminal domain"/>
    <property type="match status" value="1"/>
</dbReference>
<dbReference type="PANTHER" id="PTHR45866">
    <property type="entry name" value="DNA GYRASE/TOPOISOMERASE SUBUNIT B"/>
    <property type="match status" value="1"/>
</dbReference>
<dbReference type="PANTHER" id="PTHR45866:SF1">
    <property type="entry name" value="DNA GYRASE SUBUNIT B, MITOCHONDRIAL"/>
    <property type="match status" value="1"/>
</dbReference>
<keyword evidence="7" id="KW-0238">DNA-binding</keyword>
<organism evidence="9 10">
    <name type="scientific">Terrabacter aeriphilus</name>
    <dbReference type="NCBI Taxonomy" id="515662"/>
    <lineage>
        <taxon>Bacteria</taxon>
        <taxon>Bacillati</taxon>
        <taxon>Actinomycetota</taxon>
        <taxon>Actinomycetes</taxon>
        <taxon>Micrococcales</taxon>
        <taxon>Intrasporangiaceae</taxon>
        <taxon>Terrabacter</taxon>
    </lineage>
</organism>
<dbReference type="RefSeq" id="WP_345505627.1">
    <property type="nucleotide sequence ID" value="NZ_BAABIW010000002.1"/>
</dbReference>
<keyword evidence="8" id="KW-0413">Isomerase</keyword>